<gene>
    <name evidence="2" type="ORF">ACFOOR_07355</name>
</gene>
<comment type="caution">
    <text evidence="2">The sequence shown here is derived from an EMBL/GenBank/DDBJ whole genome shotgun (WGS) entry which is preliminary data.</text>
</comment>
<name>A0ABV6ZWU1_9PROT</name>
<keyword evidence="1" id="KW-1133">Transmembrane helix</keyword>
<evidence type="ECO:0000313" key="2">
    <source>
        <dbReference type="EMBL" id="MFC2925919.1"/>
    </source>
</evidence>
<proteinExistence type="predicted"/>
<dbReference type="RefSeq" id="WP_343164893.1">
    <property type="nucleotide sequence ID" value="NZ_JBHRSV010000012.1"/>
</dbReference>
<protein>
    <submittedName>
        <fullName evidence="2">Uncharacterized protein</fullName>
    </submittedName>
</protein>
<organism evidence="2 3">
    <name type="scientific">Hyphobacterium vulgare</name>
    <dbReference type="NCBI Taxonomy" id="1736751"/>
    <lineage>
        <taxon>Bacteria</taxon>
        <taxon>Pseudomonadati</taxon>
        <taxon>Pseudomonadota</taxon>
        <taxon>Alphaproteobacteria</taxon>
        <taxon>Maricaulales</taxon>
        <taxon>Maricaulaceae</taxon>
        <taxon>Hyphobacterium</taxon>
    </lineage>
</organism>
<feature type="transmembrane region" description="Helical" evidence="1">
    <location>
        <begin position="75"/>
        <end position="93"/>
    </location>
</feature>
<evidence type="ECO:0000313" key="3">
    <source>
        <dbReference type="Proteomes" id="UP001595379"/>
    </source>
</evidence>
<keyword evidence="3" id="KW-1185">Reference proteome</keyword>
<evidence type="ECO:0000256" key="1">
    <source>
        <dbReference type="SAM" id="Phobius"/>
    </source>
</evidence>
<reference evidence="3" key="1">
    <citation type="journal article" date="2019" name="Int. J. Syst. Evol. Microbiol.">
        <title>The Global Catalogue of Microorganisms (GCM) 10K type strain sequencing project: providing services to taxonomists for standard genome sequencing and annotation.</title>
        <authorList>
            <consortium name="The Broad Institute Genomics Platform"/>
            <consortium name="The Broad Institute Genome Sequencing Center for Infectious Disease"/>
            <person name="Wu L."/>
            <person name="Ma J."/>
        </authorList>
    </citation>
    <scope>NUCLEOTIDE SEQUENCE [LARGE SCALE GENOMIC DNA]</scope>
    <source>
        <strain evidence="3">KCTC 52487</strain>
    </source>
</reference>
<dbReference type="Proteomes" id="UP001595379">
    <property type="component" value="Unassembled WGS sequence"/>
</dbReference>
<sequence>MRDDTSRTGPRVRKAELVSGIVSFCLLLGVGLGMTALAKSGWPGPAQTLVCVAIASLVVGGQLTPARKWIENDWIFLPACIVLVLTLFTIAGVTPERPLVQEMTHAAVATLVYPVVARFIF</sequence>
<accession>A0ABV6ZWU1</accession>
<feature type="transmembrane region" description="Helical" evidence="1">
    <location>
        <begin position="44"/>
        <end position="63"/>
    </location>
</feature>
<keyword evidence="1" id="KW-0812">Transmembrane</keyword>
<feature type="transmembrane region" description="Helical" evidence="1">
    <location>
        <begin position="99"/>
        <end position="120"/>
    </location>
</feature>
<keyword evidence="1" id="KW-0472">Membrane</keyword>
<feature type="transmembrane region" description="Helical" evidence="1">
    <location>
        <begin position="21"/>
        <end position="38"/>
    </location>
</feature>
<dbReference type="EMBL" id="JBHRSV010000012">
    <property type="protein sequence ID" value="MFC2925919.1"/>
    <property type="molecule type" value="Genomic_DNA"/>
</dbReference>